<reference evidence="2 3" key="1">
    <citation type="submission" date="2018-06" db="EMBL/GenBank/DDBJ databases">
        <title>Complete Genomes of Monosporascus.</title>
        <authorList>
            <person name="Robinson A.J."/>
            <person name="Natvig D.O."/>
        </authorList>
    </citation>
    <scope>NUCLEOTIDE SEQUENCE [LARGE SCALE GENOMIC DNA]</scope>
    <source>
        <strain evidence="2 3">CBS 110550</strain>
    </source>
</reference>
<feature type="region of interest" description="Disordered" evidence="1">
    <location>
        <begin position="90"/>
        <end position="137"/>
    </location>
</feature>
<comment type="caution">
    <text evidence="2">The sequence shown here is derived from an EMBL/GenBank/DDBJ whole genome shotgun (WGS) entry which is preliminary data.</text>
</comment>
<evidence type="ECO:0000256" key="1">
    <source>
        <dbReference type="SAM" id="MobiDB-lite"/>
    </source>
</evidence>
<dbReference type="EMBL" id="QJNU01000016">
    <property type="protein sequence ID" value="RYP10573.1"/>
    <property type="molecule type" value="Genomic_DNA"/>
</dbReference>
<accession>A0A4Q4TY58</accession>
<dbReference type="OrthoDB" id="4777594at2759"/>
<organism evidence="2 3">
    <name type="scientific">Monosporascus ibericus</name>
    <dbReference type="NCBI Taxonomy" id="155417"/>
    <lineage>
        <taxon>Eukaryota</taxon>
        <taxon>Fungi</taxon>
        <taxon>Dikarya</taxon>
        <taxon>Ascomycota</taxon>
        <taxon>Pezizomycotina</taxon>
        <taxon>Sordariomycetes</taxon>
        <taxon>Xylariomycetidae</taxon>
        <taxon>Xylariales</taxon>
        <taxon>Xylariales incertae sedis</taxon>
        <taxon>Monosporascus</taxon>
    </lineage>
</organism>
<dbReference type="AlphaFoldDB" id="A0A4Q4TY58"/>
<name>A0A4Q4TY58_9PEZI</name>
<feature type="compositionally biased region" description="Basic and acidic residues" evidence="1">
    <location>
        <begin position="100"/>
        <end position="111"/>
    </location>
</feature>
<gene>
    <name evidence="2" type="ORF">DL764_000543</name>
</gene>
<keyword evidence="3" id="KW-1185">Reference proteome</keyword>
<dbReference type="Proteomes" id="UP000293360">
    <property type="component" value="Unassembled WGS sequence"/>
</dbReference>
<proteinExistence type="predicted"/>
<feature type="compositionally biased region" description="Basic residues" evidence="1">
    <location>
        <begin position="120"/>
        <end position="130"/>
    </location>
</feature>
<protein>
    <submittedName>
        <fullName evidence="2">Uncharacterized protein</fullName>
    </submittedName>
</protein>
<evidence type="ECO:0000313" key="2">
    <source>
        <dbReference type="EMBL" id="RYP10573.1"/>
    </source>
</evidence>
<evidence type="ECO:0000313" key="3">
    <source>
        <dbReference type="Proteomes" id="UP000293360"/>
    </source>
</evidence>
<sequence length="137" mass="14920">MATSSTIVQQLPHYGWRFLRAFWLARPEFHSHRIRNVQPDGMPGYYDSAAERPQQWPLVASALMAAPAGPAGAARPVDLQSLATNALAAVSATAPPTDGDDQRLPDGESRRQGPKPFLSSRKRGSLHSRSRQGPEPP</sequence>